<keyword evidence="12" id="KW-1185">Reference proteome</keyword>
<dbReference type="PANTHER" id="PTHR23155">
    <property type="entry name" value="DISEASE RESISTANCE PROTEIN RP"/>
    <property type="match status" value="1"/>
</dbReference>
<keyword evidence="6" id="KW-0175">Coiled coil</keyword>
<dbReference type="PANTHER" id="PTHR23155:SF901">
    <property type="entry name" value="DISEASE RESISTANCE PROTEIN RPM1"/>
    <property type="match status" value="1"/>
</dbReference>
<dbReference type="Gene3D" id="1.10.10.10">
    <property type="entry name" value="Winged helix-like DNA-binding domain superfamily/Winged helix DNA-binding domain"/>
    <property type="match status" value="1"/>
</dbReference>
<dbReference type="OMA" id="LWIAVCL"/>
<feature type="domain" description="Disease resistance protein winged helix" evidence="9">
    <location>
        <begin position="434"/>
        <end position="503"/>
    </location>
</feature>
<dbReference type="Gene3D" id="1.10.8.430">
    <property type="entry name" value="Helical domain of apoptotic protease-activating factors"/>
    <property type="match status" value="1"/>
</dbReference>
<gene>
    <name evidence="11" type="ORF">TRITD_1Bv1G004990</name>
</gene>
<dbReference type="Gene3D" id="1.20.5.4130">
    <property type="match status" value="1"/>
</dbReference>
<evidence type="ECO:0000259" key="10">
    <source>
        <dbReference type="Pfam" id="PF23598"/>
    </source>
</evidence>
<dbReference type="EMBL" id="LT934112">
    <property type="protein sequence ID" value="VAH12394.1"/>
    <property type="molecule type" value="Genomic_DNA"/>
</dbReference>
<dbReference type="InterPro" id="IPR027417">
    <property type="entry name" value="P-loop_NTPase"/>
</dbReference>
<dbReference type="Pfam" id="PF18052">
    <property type="entry name" value="Rx_N"/>
    <property type="match status" value="1"/>
</dbReference>
<dbReference type="Pfam" id="PF00931">
    <property type="entry name" value="NB-ARC"/>
    <property type="match status" value="1"/>
</dbReference>
<dbReference type="GO" id="GO:0042742">
    <property type="term" value="P:defense response to bacterium"/>
    <property type="evidence" value="ECO:0007669"/>
    <property type="project" value="UniProtKB-ARBA"/>
</dbReference>
<evidence type="ECO:0000256" key="6">
    <source>
        <dbReference type="ARBA" id="ARBA00023054"/>
    </source>
</evidence>
<keyword evidence="5" id="KW-0611">Plant defense</keyword>
<evidence type="ECO:0000256" key="2">
    <source>
        <dbReference type="ARBA" id="ARBA00022614"/>
    </source>
</evidence>
<name>A0A9R0QLX0_TRITD</name>
<dbReference type="InterPro" id="IPR032675">
    <property type="entry name" value="LRR_dom_sf"/>
</dbReference>
<feature type="domain" description="Disease resistance N-terminal" evidence="8">
    <location>
        <begin position="12"/>
        <end position="95"/>
    </location>
</feature>
<feature type="domain" description="Disease resistance R13L4/SHOC-2-like LRR" evidence="10">
    <location>
        <begin position="548"/>
        <end position="910"/>
    </location>
</feature>
<keyword evidence="4" id="KW-0547">Nucleotide-binding</keyword>
<evidence type="ECO:0000256" key="5">
    <source>
        <dbReference type="ARBA" id="ARBA00022821"/>
    </source>
</evidence>
<dbReference type="InterPro" id="IPR041118">
    <property type="entry name" value="Rx_N"/>
</dbReference>
<feature type="domain" description="NB-ARC" evidence="7">
    <location>
        <begin position="178"/>
        <end position="318"/>
    </location>
</feature>
<organism evidence="11 12">
    <name type="scientific">Triticum turgidum subsp. durum</name>
    <name type="common">Durum wheat</name>
    <name type="synonym">Triticum durum</name>
    <dbReference type="NCBI Taxonomy" id="4567"/>
    <lineage>
        <taxon>Eukaryota</taxon>
        <taxon>Viridiplantae</taxon>
        <taxon>Streptophyta</taxon>
        <taxon>Embryophyta</taxon>
        <taxon>Tracheophyta</taxon>
        <taxon>Spermatophyta</taxon>
        <taxon>Magnoliopsida</taxon>
        <taxon>Liliopsida</taxon>
        <taxon>Poales</taxon>
        <taxon>Poaceae</taxon>
        <taxon>BOP clade</taxon>
        <taxon>Pooideae</taxon>
        <taxon>Triticodae</taxon>
        <taxon>Triticeae</taxon>
        <taxon>Triticinae</taxon>
        <taxon>Triticum</taxon>
    </lineage>
</organism>
<evidence type="ECO:0000256" key="4">
    <source>
        <dbReference type="ARBA" id="ARBA00022741"/>
    </source>
</evidence>
<dbReference type="AlphaFoldDB" id="A0A9R0QLX0"/>
<sequence length="929" mass="105385">MAQLLVSSSAGAMGSVLGKLGTMLSDEYKLLKGVHDDIKFFKDELEAMQGFLLMMADVEKPDQQAKVRANAVREMSYEIEDTIDKFMLLGESDDSSSMFDGFGKVCKKIMKKIADIKTCHKIAKDIHDIKTQVKEISKRYARYMVNEPSRSKNENFDPRIRAIYKDASDLIGVDGPRDEIVKWLCNRDGESTCQLKIVSIGGYGGIGKTTLARQVYDKLRTNYECRAFVSISRSPDMTKIFSSILSQLRNQEFAQPGDLHLTIELIRTFLQHKRYFIIIDDVWDIHTWQGLNCALFRNDRGSVIMTTTRIYDVAKSCCLSYGDHLVYKIQPLGVPDSKKLFFKRIFGCEEKCPSNLKQVSEDILKKCGGLPLAINTISSLLATGKKEEEWYSVRSSIGFAQGTNYDINTMNYILSLSYYDHPLCLRSCLLYLTMFPEDYDIEMERLVHRWISEGFIHGEDGKDLFEIGETYFLELVNRSLIQPIHISYDGASSCRVHDTILDFLIYKSTEENFCMLLSNHSKSVSRVRRLSLMGNEDQESVEKLDLSHVRSLGSFGYHLEYLPSLAKLNALRVLDLCSCNGLRNYHLKYIGRLFQLRYLNISLTNITELPREIGYLEYLETLDASGAELNELPESVTRLKRLARLFVPKQTKLPDAVGNMENLQEFGYSINTFVQSVKFLEELGKLTNLRKLSIQWDTHELEEASCKGEKLVSSLCKMDECKLRNLHILLYLREGDGFVGHPSIPALNSIRSITLGCGRISWIAQWLISLTNLELLVVNGAEMEQQDVNMVGSIPTLLEFRLLINSTGLTINGGGFQQLQKLVFNVSTTELMFEVGAMPNLKDLFLGIQLCNYRSSATGGGFGNFGIQHLSSLDRIHVKIDCRDGRAADLKASKVVFKSMADAHPNRPTLEMDIVFTDMLQNEKYKHVA</sequence>
<comment type="similarity">
    <text evidence="1">Belongs to the disease resistance NB-LRR family.</text>
</comment>
<dbReference type="Gene3D" id="3.40.50.300">
    <property type="entry name" value="P-loop containing nucleotide triphosphate hydrolases"/>
    <property type="match status" value="1"/>
</dbReference>
<reference evidence="11 12" key="1">
    <citation type="submission" date="2017-09" db="EMBL/GenBank/DDBJ databases">
        <authorList>
            <consortium name="International Durum Wheat Genome Sequencing Consortium (IDWGSC)"/>
            <person name="Milanesi L."/>
        </authorList>
    </citation>
    <scope>NUCLEOTIDE SEQUENCE [LARGE SCALE GENOMIC DNA]</scope>
    <source>
        <strain evidence="12">cv. Svevo</strain>
    </source>
</reference>
<dbReference type="GO" id="GO:0009626">
    <property type="term" value="P:plant-type hypersensitive response"/>
    <property type="evidence" value="ECO:0007669"/>
    <property type="project" value="UniProtKB-ARBA"/>
</dbReference>
<dbReference type="Pfam" id="PF23559">
    <property type="entry name" value="WHD_DRP"/>
    <property type="match status" value="1"/>
</dbReference>
<dbReference type="InterPro" id="IPR044974">
    <property type="entry name" value="Disease_R_plants"/>
</dbReference>
<dbReference type="Gene3D" id="3.80.10.10">
    <property type="entry name" value="Ribonuclease Inhibitor"/>
    <property type="match status" value="1"/>
</dbReference>
<dbReference type="InterPro" id="IPR042197">
    <property type="entry name" value="Apaf_helical"/>
</dbReference>
<dbReference type="InterPro" id="IPR055414">
    <property type="entry name" value="LRR_R13L4/SHOC2-like"/>
</dbReference>
<dbReference type="Pfam" id="PF23598">
    <property type="entry name" value="LRR_14"/>
    <property type="match status" value="1"/>
</dbReference>
<dbReference type="InterPro" id="IPR002182">
    <property type="entry name" value="NB-ARC"/>
</dbReference>
<dbReference type="Proteomes" id="UP000324705">
    <property type="component" value="Chromosome 1B"/>
</dbReference>
<evidence type="ECO:0000259" key="7">
    <source>
        <dbReference type="Pfam" id="PF00931"/>
    </source>
</evidence>
<keyword evidence="2" id="KW-0433">Leucine-rich repeat</keyword>
<dbReference type="PRINTS" id="PR00364">
    <property type="entry name" value="DISEASERSIST"/>
</dbReference>
<dbReference type="Gramene" id="TRITD1Bv1G004990.1">
    <property type="protein sequence ID" value="TRITD1Bv1G004990.1"/>
    <property type="gene ID" value="TRITD1Bv1G004990"/>
</dbReference>
<dbReference type="GO" id="GO:0043531">
    <property type="term" value="F:ADP binding"/>
    <property type="evidence" value="ECO:0007669"/>
    <property type="project" value="InterPro"/>
</dbReference>
<evidence type="ECO:0000256" key="3">
    <source>
        <dbReference type="ARBA" id="ARBA00022737"/>
    </source>
</evidence>
<evidence type="ECO:0000313" key="11">
    <source>
        <dbReference type="EMBL" id="VAH12394.1"/>
    </source>
</evidence>
<dbReference type="FunFam" id="1.10.10.10:FF:000322">
    <property type="entry name" value="Probable disease resistance protein At1g63360"/>
    <property type="match status" value="1"/>
</dbReference>
<dbReference type="SUPFAM" id="SSF52058">
    <property type="entry name" value="L domain-like"/>
    <property type="match status" value="1"/>
</dbReference>
<evidence type="ECO:0000313" key="12">
    <source>
        <dbReference type="Proteomes" id="UP000324705"/>
    </source>
</evidence>
<accession>A0A9R0QLX0</accession>
<dbReference type="CDD" id="cd14798">
    <property type="entry name" value="RX-CC_like"/>
    <property type="match status" value="1"/>
</dbReference>
<keyword evidence="3" id="KW-0677">Repeat</keyword>
<dbReference type="GO" id="GO:0002758">
    <property type="term" value="P:innate immune response-activating signaling pathway"/>
    <property type="evidence" value="ECO:0007669"/>
    <property type="project" value="UniProtKB-ARBA"/>
</dbReference>
<dbReference type="InterPro" id="IPR058922">
    <property type="entry name" value="WHD_DRP"/>
</dbReference>
<evidence type="ECO:0000259" key="8">
    <source>
        <dbReference type="Pfam" id="PF18052"/>
    </source>
</evidence>
<dbReference type="InterPro" id="IPR036388">
    <property type="entry name" value="WH-like_DNA-bd_sf"/>
</dbReference>
<evidence type="ECO:0000259" key="9">
    <source>
        <dbReference type="Pfam" id="PF23559"/>
    </source>
</evidence>
<dbReference type="SUPFAM" id="SSF52540">
    <property type="entry name" value="P-loop containing nucleoside triphosphate hydrolases"/>
    <property type="match status" value="1"/>
</dbReference>
<dbReference type="InterPro" id="IPR038005">
    <property type="entry name" value="RX-like_CC"/>
</dbReference>
<proteinExistence type="inferred from homology"/>
<evidence type="ECO:0000256" key="1">
    <source>
        <dbReference type="ARBA" id="ARBA00008894"/>
    </source>
</evidence>
<protein>
    <submittedName>
        <fullName evidence="11">Uncharacterized protein</fullName>
    </submittedName>
</protein>